<dbReference type="Pfam" id="PF05037">
    <property type="entry name" value="DUF669"/>
    <property type="match status" value="1"/>
</dbReference>
<name>A0A286S2D8_9CAUD</name>
<dbReference type="OrthoDB" id="32348at10239"/>
<organism evidence="1 2">
    <name type="scientific">Arthrobacter phage Molivia</name>
    <dbReference type="NCBI Taxonomy" id="2015839"/>
    <lineage>
        <taxon>Viruses</taxon>
        <taxon>Duplodnaviria</taxon>
        <taxon>Heunggongvirae</taxon>
        <taxon>Uroviricota</taxon>
        <taxon>Caudoviricetes</taxon>
        <taxon>Amigovirus</taxon>
        <taxon>Amigovirus molivia</taxon>
    </lineage>
</organism>
<accession>A0A286S2D8</accession>
<evidence type="ECO:0000313" key="1">
    <source>
        <dbReference type="EMBL" id="ASX99283.1"/>
    </source>
</evidence>
<gene>
    <name evidence="1" type="primary">61</name>
    <name evidence="1" type="ORF">SEA_MOLIVIA_61</name>
</gene>
<dbReference type="GeneID" id="40086273"/>
<dbReference type="Proteomes" id="UP000225204">
    <property type="component" value="Segment"/>
</dbReference>
<dbReference type="KEGG" id="vg:40086273"/>
<proteinExistence type="predicted"/>
<dbReference type="EMBL" id="MF185731">
    <property type="protein sequence ID" value="ASX99283.1"/>
    <property type="molecule type" value="Genomic_DNA"/>
</dbReference>
<dbReference type="InterPro" id="IPR007731">
    <property type="entry name" value="DUF669"/>
</dbReference>
<protein>
    <submittedName>
        <fullName evidence="1">Uncharacterized protein</fullName>
    </submittedName>
</protein>
<reference evidence="2" key="1">
    <citation type="submission" date="2017-06" db="EMBL/GenBank/DDBJ databases">
        <authorList>
            <person name="Kim H.J."/>
            <person name="Triplett B.A."/>
        </authorList>
    </citation>
    <scope>NUCLEOTIDE SEQUENCE [LARGE SCALE GENOMIC DNA]</scope>
</reference>
<dbReference type="RefSeq" id="YP_009610183.1">
    <property type="nucleotide sequence ID" value="NC_042001.1"/>
</dbReference>
<evidence type="ECO:0000313" key="2">
    <source>
        <dbReference type="Proteomes" id="UP000225204"/>
    </source>
</evidence>
<sequence>MTTATRRSVKLTDEEVKGFSLRKEGRYTVEIVKVVEAKGKNEPHYDMYEIEYNVIDAPEGAQKGKIKDWILLETYLGSLVQLAKATGFPVENDFEIPLPEELEGKELVVDIVHETQTQKDKDGKKVPVLDDEGNERINASIKRRLSLEAAAKSGASTGRAKARVRKL</sequence>
<keyword evidence="2" id="KW-1185">Reference proteome</keyword>